<dbReference type="Proteomes" id="UP000615026">
    <property type="component" value="Unassembled WGS sequence"/>
</dbReference>
<evidence type="ECO:0000256" key="13">
    <source>
        <dbReference type="ARBA" id="ARBA00023136"/>
    </source>
</evidence>
<accession>A0A928ZS79</accession>
<evidence type="ECO:0000256" key="2">
    <source>
        <dbReference type="ARBA" id="ARBA00010044"/>
    </source>
</evidence>
<dbReference type="AlphaFoldDB" id="A0A928ZS79"/>
<proteinExistence type="inferred from homology"/>
<keyword evidence="9 15" id="KW-0067">ATP-binding</keyword>
<dbReference type="GO" id="GO:0046872">
    <property type="term" value="F:metal ion binding"/>
    <property type="evidence" value="ECO:0007669"/>
    <property type="project" value="UniProtKB-KW"/>
</dbReference>
<dbReference type="Pfam" id="PF00004">
    <property type="entry name" value="AAA"/>
    <property type="match status" value="1"/>
</dbReference>
<dbReference type="Pfam" id="PF01434">
    <property type="entry name" value="Peptidase_M41"/>
    <property type="match status" value="1"/>
</dbReference>
<dbReference type="SUPFAM" id="SSF52540">
    <property type="entry name" value="P-loop containing nucleoside triphosphate hydrolases"/>
    <property type="match status" value="1"/>
</dbReference>
<keyword evidence="4" id="KW-0812">Transmembrane</keyword>
<keyword evidence="3" id="KW-0645">Protease</keyword>
<dbReference type="FunFam" id="1.10.8.60:FF:000001">
    <property type="entry name" value="ATP-dependent zinc metalloprotease FtsH"/>
    <property type="match status" value="1"/>
</dbReference>
<dbReference type="FunFam" id="3.40.50.300:FF:002568">
    <property type="entry name" value="Cell division protein (FtsH)"/>
    <property type="match status" value="1"/>
</dbReference>
<keyword evidence="10" id="KW-1133">Transmembrane helix</keyword>
<keyword evidence="11 17" id="KW-0482">Metalloprotease</keyword>
<evidence type="ECO:0000259" key="16">
    <source>
        <dbReference type="SMART" id="SM00382"/>
    </source>
</evidence>
<keyword evidence="13" id="KW-0472">Membrane</keyword>
<dbReference type="InterPro" id="IPR000642">
    <property type="entry name" value="Peptidase_M41"/>
</dbReference>
<organism evidence="17 18">
    <name type="scientific">Leptolyngbya cf. ectocarpi LEGE 11479</name>
    <dbReference type="NCBI Taxonomy" id="1828722"/>
    <lineage>
        <taxon>Bacteria</taxon>
        <taxon>Bacillati</taxon>
        <taxon>Cyanobacteriota</taxon>
        <taxon>Cyanophyceae</taxon>
        <taxon>Leptolyngbyales</taxon>
        <taxon>Leptolyngbyaceae</taxon>
        <taxon>Leptolyngbya group</taxon>
        <taxon>Leptolyngbya</taxon>
    </lineage>
</organism>
<dbReference type="GO" id="GO:0006508">
    <property type="term" value="P:proteolysis"/>
    <property type="evidence" value="ECO:0007669"/>
    <property type="project" value="UniProtKB-KW"/>
</dbReference>
<dbReference type="PANTHER" id="PTHR23076">
    <property type="entry name" value="METALLOPROTEASE M41 FTSH"/>
    <property type="match status" value="1"/>
</dbReference>
<dbReference type="InterPro" id="IPR003593">
    <property type="entry name" value="AAA+_ATPase"/>
</dbReference>
<comment type="caution">
    <text evidence="17">The sequence shown here is derived from an EMBL/GenBank/DDBJ whole genome shotgun (WGS) entry which is preliminary data.</text>
</comment>
<dbReference type="Gene3D" id="3.40.50.300">
    <property type="entry name" value="P-loop containing nucleotide triphosphate hydrolases"/>
    <property type="match status" value="1"/>
</dbReference>
<gene>
    <name evidence="17" type="primary">ftsH3</name>
    <name evidence="17" type="ORF">IQ260_03800</name>
</gene>
<evidence type="ECO:0000256" key="11">
    <source>
        <dbReference type="ARBA" id="ARBA00023049"/>
    </source>
</evidence>
<dbReference type="PROSITE" id="PS00674">
    <property type="entry name" value="AAA"/>
    <property type="match status" value="1"/>
</dbReference>
<evidence type="ECO:0000313" key="17">
    <source>
        <dbReference type="EMBL" id="MBE9065772.1"/>
    </source>
</evidence>
<evidence type="ECO:0000256" key="15">
    <source>
        <dbReference type="RuleBase" id="RU003651"/>
    </source>
</evidence>
<feature type="domain" description="AAA+ ATPase" evidence="16">
    <location>
        <begin position="1"/>
        <end position="125"/>
    </location>
</feature>
<dbReference type="NCBIfam" id="TIGR01241">
    <property type="entry name" value="FtsH_fam"/>
    <property type="match status" value="1"/>
</dbReference>
<dbReference type="Gene3D" id="1.10.8.60">
    <property type="match status" value="1"/>
</dbReference>
<dbReference type="InterPro" id="IPR003960">
    <property type="entry name" value="ATPase_AAA_CS"/>
</dbReference>
<dbReference type="CDD" id="cd19501">
    <property type="entry name" value="RecA-like_FtsH"/>
    <property type="match status" value="1"/>
</dbReference>
<comment type="cofactor">
    <cofactor evidence="1">
        <name>Zn(2+)</name>
        <dbReference type="ChEBI" id="CHEBI:29105"/>
    </cofactor>
</comment>
<keyword evidence="7 17" id="KW-0378">Hydrolase</keyword>
<sequence length="409" mass="44679">TLLAKAVAGEAGVPFFSISGSEFVEMFVGVGASRVRDLFEQAKNNAPCIVFIDEIDAVGRQRGAGLGGGNDEREQTLNQLLTEMDGFEGNTGIIIIAATNRPDVLDAALLRPGRFDRQVVVDRPDYSGRLEILKVHSRGKTFSKDVDLEKIARRTPGFTGADLSNLLNEAAILAARRNLTEISMDEVNDAIDRVLAGPEKKDRVMSEKRKSLVAYHEAGHALVGALMPDYDPVQKISIIPRGQAGGLTWFTPSEERLESGLYSRSYLQNQMAVALGGRLAEEIIFGDEEVTTGASNDLQQVARVARQMVTRFGMSEKLGPVALGRQQGNPFLGRDIATERDFSEETAAVIDSEVRDLVDVAYTRAKQVLVENRNVLDQLADMLVDKETVDSDELQRLLIDNNVSMASIA</sequence>
<evidence type="ECO:0000256" key="9">
    <source>
        <dbReference type="ARBA" id="ARBA00022840"/>
    </source>
</evidence>
<keyword evidence="6 15" id="KW-0547">Nucleotide-binding</keyword>
<dbReference type="EC" id="3.4.24.-" evidence="17"/>
<dbReference type="InterPro" id="IPR027417">
    <property type="entry name" value="P-loop_NTPase"/>
</dbReference>
<dbReference type="Pfam" id="PF17862">
    <property type="entry name" value="AAA_lid_3"/>
    <property type="match status" value="1"/>
</dbReference>
<comment type="subcellular location">
    <subcellularLocation>
        <location evidence="14">Cellular thylakoid membrane</location>
        <topology evidence="14">Multi-pass membrane protein</topology>
        <orientation evidence="14">Stromal side</orientation>
    </subcellularLocation>
</comment>
<dbReference type="InterPro" id="IPR037219">
    <property type="entry name" value="Peptidase_M41-like"/>
</dbReference>
<evidence type="ECO:0000256" key="6">
    <source>
        <dbReference type="ARBA" id="ARBA00022741"/>
    </source>
</evidence>
<dbReference type="GO" id="GO:0016887">
    <property type="term" value="F:ATP hydrolysis activity"/>
    <property type="evidence" value="ECO:0007669"/>
    <property type="project" value="InterPro"/>
</dbReference>
<dbReference type="GO" id="GO:0004176">
    <property type="term" value="F:ATP-dependent peptidase activity"/>
    <property type="evidence" value="ECO:0007669"/>
    <property type="project" value="InterPro"/>
</dbReference>
<evidence type="ECO:0000256" key="12">
    <source>
        <dbReference type="ARBA" id="ARBA00023078"/>
    </source>
</evidence>
<dbReference type="InterPro" id="IPR005936">
    <property type="entry name" value="FtsH"/>
</dbReference>
<dbReference type="GO" id="GO:0004222">
    <property type="term" value="F:metalloendopeptidase activity"/>
    <property type="evidence" value="ECO:0007669"/>
    <property type="project" value="InterPro"/>
</dbReference>
<dbReference type="GO" id="GO:0005524">
    <property type="term" value="F:ATP binding"/>
    <property type="evidence" value="ECO:0007669"/>
    <property type="project" value="UniProtKB-KW"/>
</dbReference>
<dbReference type="InterPro" id="IPR041569">
    <property type="entry name" value="AAA_lid_3"/>
</dbReference>
<reference evidence="17" key="1">
    <citation type="submission" date="2020-10" db="EMBL/GenBank/DDBJ databases">
        <authorList>
            <person name="Castelo-Branco R."/>
            <person name="Eusebio N."/>
            <person name="Adriana R."/>
            <person name="Vieira A."/>
            <person name="Brugerolle De Fraissinette N."/>
            <person name="Rezende De Castro R."/>
            <person name="Schneider M.P."/>
            <person name="Vasconcelos V."/>
            <person name="Leao P.N."/>
        </authorList>
    </citation>
    <scope>NUCLEOTIDE SEQUENCE</scope>
    <source>
        <strain evidence="17">LEGE 11479</strain>
    </source>
</reference>
<keyword evidence="8" id="KW-0862">Zinc</keyword>
<keyword evidence="5" id="KW-0479">Metal-binding</keyword>
<name>A0A928ZS79_LEPEC</name>
<evidence type="ECO:0000256" key="7">
    <source>
        <dbReference type="ARBA" id="ARBA00022801"/>
    </source>
</evidence>
<dbReference type="Gene3D" id="1.20.58.760">
    <property type="entry name" value="Peptidase M41"/>
    <property type="match status" value="1"/>
</dbReference>
<evidence type="ECO:0000256" key="8">
    <source>
        <dbReference type="ARBA" id="ARBA00022833"/>
    </source>
</evidence>
<keyword evidence="18" id="KW-1185">Reference proteome</keyword>
<evidence type="ECO:0000256" key="10">
    <source>
        <dbReference type="ARBA" id="ARBA00022989"/>
    </source>
</evidence>
<evidence type="ECO:0000256" key="4">
    <source>
        <dbReference type="ARBA" id="ARBA00022692"/>
    </source>
</evidence>
<evidence type="ECO:0000256" key="1">
    <source>
        <dbReference type="ARBA" id="ARBA00001947"/>
    </source>
</evidence>
<comment type="similarity">
    <text evidence="15">Belongs to the AAA ATPase family.</text>
</comment>
<dbReference type="RefSeq" id="WP_193991010.1">
    <property type="nucleotide sequence ID" value="NZ_JADEXP010000018.1"/>
</dbReference>
<dbReference type="FunFam" id="1.20.58.760:FF:000001">
    <property type="entry name" value="ATP-dependent zinc metalloprotease FtsH"/>
    <property type="match status" value="1"/>
</dbReference>
<comment type="similarity">
    <text evidence="2">In the C-terminal section; belongs to the peptidase M41 family.</text>
</comment>
<dbReference type="InterPro" id="IPR003959">
    <property type="entry name" value="ATPase_AAA_core"/>
</dbReference>
<dbReference type="SMART" id="SM00382">
    <property type="entry name" value="AAA"/>
    <property type="match status" value="1"/>
</dbReference>
<keyword evidence="12" id="KW-0793">Thylakoid</keyword>
<evidence type="ECO:0000313" key="18">
    <source>
        <dbReference type="Proteomes" id="UP000615026"/>
    </source>
</evidence>
<evidence type="ECO:0000256" key="3">
    <source>
        <dbReference type="ARBA" id="ARBA00022670"/>
    </source>
</evidence>
<evidence type="ECO:0000256" key="5">
    <source>
        <dbReference type="ARBA" id="ARBA00022723"/>
    </source>
</evidence>
<evidence type="ECO:0000256" key="14">
    <source>
        <dbReference type="ARBA" id="ARBA00060402"/>
    </source>
</evidence>
<protein>
    <submittedName>
        <fullName evidence="17">ATP-dependent zinc metalloprotease FtsH3</fullName>
        <ecNumber evidence="17">3.4.24.-</ecNumber>
    </submittedName>
</protein>
<dbReference type="PANTHER" id="PTHR23076:SF113">
    <property type="entry name" value="ATP-DEPENDENT ZINC METALLOPROTEASE FTSH 1, CHLOROPLASTIC-RELATED"/>
    <property type="match status" value="1"/>
</dbReference>
<feature type="non-terminal residue" evidence="17">
    <location>
        <position position="1"/>
    </location>
</feature>
<dbReference type="SUPFAM" id="SSF140990">
    <property type="entry name" value="FtsH protease domain-like"/>
    <property type="match status" value="1"/>
</dbReference>
<dbReference type="GO" id="GO:0031676">
    <property type="term" value="C:plasma membrane-derived thylakoid membrane"/>
    <property type="evidence" value="ECO:0007669"/>
    <property type="project" value="UniProtKB-SubCell"/>
</dbReference>
<dbReference type="EMBL" id="JADEXP010000018">
    <property type="protein sequence ID" value="MBE9065772.1"/>
    <property type="molecule type" value="Genomic_DNA"/>
</dbReference>